<dbReference type="RefSeq" id="WP_106113105.1">
    <property type="nucleotide sequence ID" value="NZ_PVSR01000006.1"/>
</dbReference>
<name>A0A2T0GYE0_ACTMO</name>
<organism evidence="3 4">
    <name type="scientific">Actinopolyspora mortivallis</name>
    <dbReference type="NCBI Taxonomy" id="33906"/>
    <lineage>
        <taxon>Bacteria</taxon>
        <taxon>Bacillati</taxon>
        <taxon>Actinomycetota</taxon>
        <taxon>Actinomycetes</taxon>
        <taxon>Actinopolysporales</taxon>
        <taxon>Actinopolysporaceae</taxon>
        <taxon>Actinopolyspora</taxon>
    </lineage>
</organism>
<dbReference type="PANTHER" id="PTHR33542">
    <property type="entry name" value="SIROHYDROCHLORIN FERROCHELATASE, CHLOROPLASTIC"/>
    <property type="match status" value="1"/>
</dbReference>
<dbReference type="AlphaFoldDB" id="A0A2T0GYE0"/>
<keyword evidence="1" id="KW-0479">Metal-binding</keyword>
<protein>
    <submittedName>
        <fullName evidence="3">Sirohydrochlorin chelatase</fullName>
    </submittedName>
</protein>
<dbReference type="InterPro" id="IPR002762">
    <property type="entry name" value="CbiX-like"/>
</dbReference>
<dbReference type="InParanoid" id="A0A2T0GYE0"/>
<dbReference type="InterPro" id="IPR050963">
    <property type="entry name" value="Sirohydro_Cobaltochel/CbiX"/>
</dbReference>
<dbReference type="GO" id="GO:0046872">
    <property type="term" value="F:metal ion binding"/>
    <property type="evidence" value="ECO:0007669"/>
    <property type="project" value="UniProtKB-KW"/>
</dbReference>
<keyword evidence="2" id="KW-0456">Lyase</keyword>
<proteinExistence type="predicted"/>
<keyword evidence="4" id="KW-1185">Reference proteome</keyword>
<evidence type="ECO:0000256" key="1">
    <source>
        <dbReference type="ARBA" id="ARBA00022723"/>
    </source>
</evidence>
<dbReference type="EMBL" id="PVSR01000006">
    <property type="protein sequence ID" value="PRW64135.1"/>
    <property type="molecule type" value="Genomic_DNA"/>
</dbReference>
<evidence type="ECO:0000313" key="4">
    <source>
        <dbReference type="Proteomes" id="UP000239352"/>
    </source>
</evidence>
<dbReference type="Pfam" id="PF01903">
    <property type="entry name" value="CbiX"/>
    <property type="match status" value="2"/>
</dbReference>
<dbReference type="CDD" id="cd03416">
    <property type="entry name" value="CbiX_SirB_N"/>
    <property type="match status" value="1"/>
</dbReference>
<evidence type="ECO:0000313" key="3">
    <source>
        <dbReference type="EMBL" id="PRW64135.1"/>
    </source>
</evidence>
<gene>
    <name evidence="3" type="ORF">CEP50_06990</name>
</gene>
<dbReference type="Proteomes" id="UP000239352">
    <property type="component" value="Unassembled WGS sequence"/>
</dbReference>
<sequence length="253" mass="26799">MSAPLVAVAHGSRDPRSAETVRRLLNVVRSVRPELDVREAFLDLSAPSLGEVLDSVYSDGHRQGVVVPLLLGHAYHASVDIPEAVAEARRRNPGLSVRVSGVLGPDPRLRTAAWRRLLRTGVDPGDTGMGVVLAGAGSAHPPANGLVAEVAESWRRRTAWAGVVPAFAAAAEPDVPTAVERLRAAGARRFAVGSWFLAPGRLPDRVIEQACEHASEPLLAEPMGDDHEVADLVVGRYESALDRSPAALGPEGR</sequence>
<dbReference type="SUPFAM" id="SSF53800">
    <property type="entry name" value="Chelatase"/>
    <property type="match status" value="1"/>
</dbReference>
<dbReference type="GO" id="GO:0016829">
    <property type="term" value="F:lyase activity"/>
    <property type="evidence" value="ECO:0007669"/>
    <property type="project" value="UniProtKB-KW"/>
</dbReference>
<dbReference type="CDD" id="cd03414">
    <property type="entry name" value="CbiX_SirB_C"/>
    <property type="match status" value="1"/>
</dbReference>
<reference evidence="3 4" key="1">
    <citation type="submission" date="2018-03" db="EMBL/GenBank/DDBJ databases">
        <title>Actinopolyspora mortivallis from Sahara, screening for active biomolecules.</title>
        <authorList>
            <person name="Selama O."/>
            <person name="Wellington E.M.H."/>
            <person name="Hacene H."/>
        </authorList>
    </citation>
    <scope>NUCLEOTIDE SEQUENCE [LARGE SCALE GENOMIC DNA]</scope>
    <source>
        <strain evidence="3 4">M5A</strain>
    </source>
</reference>
<dbReference type="STRING" id="1050202.GCA_000384035_02474"/>
<comment type="caution">
    <text evidence="3">The sequence shown here is derived from an EMBL/GenBank/DDBJ whole genome shotgun (WGS) entry which is preliminary data.</text>
</comment>
<dbReference type="PANTHER" id="PTHR33542:SF5">
    <property type="entry name" value="FERROCHELATASE CHE1"/>
    <property type="match status" value="1"/>
</dbReference>
<dbReference type="Gene3D" id="3.40.50.1400">
    <property type="match status" value="2"/>
</dbReference>
<accession>A0A2T0GYE0</accession>
<evidence type="ECO:0000256" key="2">
    <source>
        <dbReference type="ARBA" id="ARBA00023239"/>
    </source>
</evidence>